<name>A0A2T7C0N6_9POAL</name>
<sequence>MNVACCKVCRDPHGGSIVDAEKVIWFRAITIFHARLLCHKTPGPRPLPVQSRSSLLICPRHFPLRAWLPGPSAAAARRRADFLCSERSSLPPSPIQLLDSSGSFDPLSFSTSLDSDCTIAWRQFICLLGFGYVRVSMMATVRRWR</sequence>
<reference evidence="1 2" key="1">
    <citation type="submission" date="2018-04" db="EMBL/GenBank/DDBJ databases">
        <title>WGS assembly of Panicum hallii var. hallii HAL2.</title>
        <authorList>
            <person name="Lovell J."/>
            <person name="Jenkins J."/>
            <person name="Lowry D."/>
            <person name="Mamidi S."/>
            <person name="Sreedasyam A."/>
            <person name="Weng X."/>
            <person name="Barry K."/>
            <person name="Bonette J."/>
            <person name="Campitelli B."/>
            <person name="Daum C."/>
            <person name="Gordon S."/>
            <person name="Gould B."/>
            <person name="Lipzen A."/>
            <person name="MacQueen A."/>
            <person name="Palacio-Mejia J."/>
            <person name="Plott C."/>
            <person name="Shakirov E."/>
            <person name="Shu S."/>
            <person name="Yoshinaga Y."/>
            <person name="Zane M."/>
            <person name="Rokhsar D."/>
            <person name="Grimwood J."/>
            <person name="Schmutz J."/>
            <person name="Juenger T."/>
        </authorList>
    </citation>
    <scope>NUCLEOTIDE SEQUENCE [LARGE SCALE GENOMIC DNA]</scope>
    <source>
        <strain evidence="2">cv. HAL2</strain>
        <strain evidence="1">HAL2</strain>
    </source>
</reference>
<dbReference type="Gramene" id="PUZ36870">
    <property type="protein sequence ID" value="PUZ36870"/>
    <property type="gene ID" value="GQ55_9G071000"/>
</dbReference>
<dbReference type="AlphaFoldDB" id="A0A2T7C0N6"/>
<dbReference type="Gramene" id="PUZ36869">
    <property type="protein sequence ID" value="PUZ36869"/>
    <property type="gene ID" value="GQ55_9G071000"/>
</dbReference>
<evidence type="ECO:0000313" key="1">
    <source>
        <dbReference type="EMBL" id="PUZ36867.1"/>
    </source>
</evidence>
<dbReference type="Gramene" id="PUZ36868">
    <property type="protein sequence ID" value="PUZ36868"/>
    <property type="gene ID" value="GQ55_9G071000"/>
</dbReference>
<accession>A0A2T7C0N6</accession>
<dbReference type="EMBL" id="CM009757">
    <property type="protein sequence ID" value="PUZ36870.1"/>
    <property type="molecule type" value="Genomic_DNA"/>
</dbReference>
<protein>
    <submittedName>
        <fullName evidence="1">Uncharacterized protein</fullName>
    </submittedName>
</protein>
<dbReference type="EMBL" id="CM009757">
    <property type="protein sequence ID" value="PUZ36867.1"/>
    <property type="molecule type" value="Genomic_DNA"/>
</dbReference>
<evidence type="ECO:0000313" key="2">
    <source>
        <dbReference type="Proteomes" id="UP000244336"/>
    </source>
</evidence>
<dbReference type="EMBL" id="CM009757">
    <property type="protein sequence ID" value="PUZ36869.1"/>
    <property type="molecule type" value="Genomic_DNA"/>
</dbReference>
<dbReference type="Proteomes" id="UP000244336">
    <property type="component" value="Chromosome 9"/>
</dbReference>
<dbReference type="EMBL" id="CM009757">
    <property type="protein sequence ID" value="PUZ36868.1"/>
    <property type="molecule type" value="Genomic_DNA"/>
</dbReference>
<organism evidence="1 2">
    <name type="scientific">Panicum hallii var. hallii</name>
    <dbReference type="NCBI Taxonomy" id="1504633"/>
    <lineage>
        <taxon>Eukaryota</taxon>
        <taxon>Viridiplantae</taxon>
        <taxon>Streptophyta</taxon>
        <taxon>Embryophyta</taxon>
        <taxon>Tracheophyta</taxon>
        <taxon>Spermatophyta</taxon>
        <taxon>Magnoliopsida</taxon>
        <taxon>Liliopsida</taxon>
        <taxon>Poales</taxon>
        <taxon>Poaceae</taxon>
        <taxon>PACMAD clade</taxon>
        <taxon>Panicoideae</taxon>
        <taxon>Panicodae</taxon>
        <taxon>Paniceae</taxon>
        <taxon>Panicinae</taxon>
        <taxon>Panicum</taxon>
        <taxon>Panicum sect. Panicum</taxon>
    </lineage>
</organism>
<keyword evidence="2" id="KW-1185">Reference proteome</keyword>
<dbReference type="Gramene" id="PUZ36867">
    <property type="protein sequence ID" value="PUZ36867"/>
    <property type="gene ID" value="GQ55_9G071000"/>
</dbReference>
<proteinExistence type="predicted"/>
<gene>
    <name evidence="1" type="ORF">GQ55_9G071000</name>
</gene>